<protein>
    <submittedName>
        <fullName evidence="2">Uncharacterized protein</fullName>
    </submittedName>
</protein>
<feature type="transmembrane region" description="Helical" evidence="1">
    <location>
        <begin position="30"/>
        <end position="51"/>
    </location>
</feature>
<keyword evidence="1" id="KW-0812">Transmembrane</keyword>
<feature type="transmembrane region" description="Helical" evidence="1">
    <location>
        <begin position="253"/>
        <end position="270"/>
    </location>
</feature>
<accession>A0A7T3PCR5</accession>
<dbReference type="AlphaFoldDB" id="A0A7T3PCR5"/>
<dbReference type="EMBL" id="MT114157">
    <property type="protein sequence ID" value="QPZ51121.1"/>
    <property type="molecule type" value="Genomic_DNA"/>
</dbReference>
<keyword evidence="2" id="KW-0496">Mitochondrion</keyword>
<feature type="transmembrane region" description="Helical" evidence="1">
    <location>
        <begin position="606"/>
        <end position="627"/>
    </location>
</feature>
<dbReference type="GeneID" id="65338552"/>
<reference evidence="2" key="1">
    <citation type="journal article" date="2020" name="IMA Fungus">
        <title>The 256 kb mitochondrial genome of Clavaria fumosa is the largest among phylum Basidiomycota and is rich in introns and intronic ORFs.</title>
        <authorList>
            <person name="Wang X."/>
            <person name="Wang Y."/>
            <person name="Yao W."/>
            <person name="Shen J."/>
            <person name="Chen M."/>
            <person name="Gao M."/>
            <person name="Ren J."/>
            <person name="Li Q."/>
            <person name="Liu N."/>
        </authorList>
    </citation>
    <scope>NUCLEOTIDE SEQUENCE</scope>
</reference>
<feature type="transmembrane region" description="Helical" evidence="1">
    <location>
        <begin position="276"/>
        <end position="296"/>
    </location>
</feature>
<keyword evidence="1" id="KW-0472">Membrane</keyword>
<feature type="transmembrane region" description="Helical" evidence="1">
    <location>
        <begin position="692"/>
        <end position="709"/>
    </location>
</feature>
<feature type="transmembrane region" description="Helical" evidence="1">
    <location>
        <begin position="57"/>
        <end position="80"/>
    </location>
</feature>
<proteinExistence type="predicted"/>
<geneLocation type="mitochondrion" evidence="2"/>
<name>A0A7T3PCR5_9AGAR</name>
<gene>
    <name evidence="2" type="primary">orf753</name>
</gene>
<evidence type="ECO:0000313" key="2">
    <source>
        <dbReference type="EMBL" id="QPZ51121.1"/>
    </source>
</evidence>
<dbReference type="RefSeq" id="YP_010130219.1">
    <property type="nucleotide sequence ID" value="NC_056336.1"/>
</dbReference>
<organism evidence="2">
    <name type="scientific">Clavaria fumosa</name>
    <dbReference type="NCBI Taxonomy" id="264083"/>
    <lineage>
        <taxon>Eukaryota</taxon>
        <taxon>Fungi</taxon>
        <taxon>Dikarya</taxon>
        <taxon>Basidiomycota</taxon>
        <taxon>Agaricomycotina</taxon>
        <taxon>Agaricomycetes</taxon>
        <taxon>Agaricomycetidae</taxon>
        <taxon>Agaricales</taxon>
        <taxon>Clavariineae</taxon>
        <taxon>Clavariaceae</taxon>
        <taxon>Clavaria</taxon>
    </lineage>
</organism>
<evidence type="ECO:0000256" key="1">
    <source>
        <dbReference type="SAM" id="Phobius"/>
    </source>
</evidence>
<keyword evidence="1" id="KW-1133">Transmembrane helix</keyword>
<sequence>MMRLIYYMLQRNLSYLKICLFLLKNKYKSLLFILFPFLIIKRFNNIINIFIKSSISTWIIIYIIPIFNIIIYDMSVLFMITPLKLENLNKDLAVLPPSDNDTIKSYHSSSSLNKPFLSNSTQRNTYNKILELQEIEFEADWLSRHREDKFYLKRDDNPRSSLWIKKDNNTIPNYSDNGPLKGDHINELMETYGIRDKNLFNNPSLTFKERIINWFKNKFSVNNYFKDKSIWFNYTFDNNNININNIIKYFEVLLNRIIKIIILLSISSIIKKLFPVNKYILFIILFLSSYLIINYIPLNIIEIKQSIIFSGLLFKGKKKEELKNLSDDNKDDLFPISSDDNRNNRSWISSEFNLFKENQSNLNRDSIDTLDYGSIIRRRVNSIWELNSPIEDDSNIPDIIITDENNENIEDINNKEEDDNNKVIRIKNKGKKRSKKYNLNKDLPPLPEEANPFKDPSIHLNDKPLESISEINSEILQMIDELSFIKDDLSMLDNIVNYINIDNLNERNKNSMEFIRRLCKSSSDTSSINNDLLSIDESNLNLDKVSKRNTITSLLNNLFKNDTNSNSIDIESNEEDIFKVLSNEFKKSLKSFIPFFIVLGNKKINIFIKLILLFSVIFINIFFIYFINFNLNINISSLNKNVSKLIDMYYNLDNKLINIEDKLKLDNSNNLSVVINNNETSNIENINNSNKIIIFSGILVLTIIYFYNYSNFYNFNNSNNSIYFNNYEQKIFNILKEIDDTIESGKKVLEKFK</sequence>